<evidence type="ECO:0000256" key="3">
    <source>
        <dbReference type="ARBA" id="ARBA00023082"/>
    </source>
</evidence>
<dbReference type="SUPFAM" id="SSF88946">
    <property type="entry name" value="Sigma2 domain of RNA polymerase sigma factors"/>
    <property type="match status" value="1"/>
</dbReference>
<evidence type="ECO:0000313" key="8">
    <source>
        <dbReference type="EMBL" id="MFD1884636.1"/>
    </source>
</evidence>
<dbReference type="CDD" id="cd06171">
    <property type="entry name" value="Sigma70_r4"/>
    <property type="match status" value="1"/>
</dbReference>
<dbReference type="PANTHER" id="PTHR43133:SF62">
    <property type="entry name" value="RNA POLYMERASE SIGMA FACTOR SIGZ"/>
    <property type="match status" value="1"/>
</dbReference>
<keyword evidence="4" id="KW-0238">DNA-binding</keyword>
<dbReference type="NCBIfam" id="TIGR02937">
    <property type="entry name" value="sigma70-ECF"/>
    <property type="match status" value="1"/>
</dbReference>
<protein>
    <submittedName>
        <fullName evidence="8">RNA polymerase sigma factor</fullName>
    </submittedName>
</protein>
<evidence type="ECO:0000313" key="9">
    <source>
        <dbReference type="Proteomes" id="UP001597233"/>
    </source>
</evidence>
<evidence type="ECO:0000256" key="2">
    <source>
        <dbReference type="ARBA" id="ARBA00023015"/>
    </source>
</evidence>
<dbReference type="InterPro" id="IPR007627">
    <property type="entry name" value="RNA_pol_sigma70_r2"/>
</dbReference>
<dbReference type="InterPro" id="IPR036388">
    <property type="entry name" value="WH-like_DNA-bd_sf"/>
</dbReference>
<gene>
    <name evidence="8" type="ORF">ACFSC9_03795</name>
</gene>
<dbReference type="Pfam" id="PF04545">
    <property type="entry name" value="Sigma70_r4"/>
    <property type="match status" value="1"/>
</dbReference>
<reference evidence="9" key="1">
    <citation type="journal article" date="2019" name="Int. J. Syst. Evol. Microbiol.">
        <title>The Global Catalogue of Microorganisms (GCM) 10K type strain sequencing project: providing services to taxonomists for standard genome sequencing and annotation.</title>
        <authorList>
            <consortium name="The Broad Institute Genomics Platform"/>
            <consortium name="The Broad Institute Genome Sequencing Center for Infectious Disease"/>
            <person name="Wu L."/>
            <person name="Ma J."/>
        </authorList>
    </citation>
    <scope>NUCLEOTIDE SEQUENCE [LARGE SCALE GENOMIC DNA]</scope>
    <source>
        <strain evidence="9">CCUG 54950</strain>
    </source>
</reference>
<keyword evidence="2" id="KW-0805">Transcription regulation</keyword>
<feature type="domain" description="RNA polymerase sigma-70 region 2" evidence="6">
    <location>
        <begin position="29"/>
        <end position="95"/>
    </location>
</feature>
<dbReference type="Gene3D" id="1.10.1740.10">
    <property type="match status" value="1"/>
</dbReference>
<feature type="domain" description="RNA polymerase sigma-70 region 4" evidence="7">
    <location>
        <begin position="134"/>
        <end position="181"/>
    </location>
</feature>
<dbReference type="Gene3D" id="1.10.10.10">
    <property type="entry name" value="Winged helix-like DNA-binding domain superfamily/Winged helix DNA-binding domain"/>
    <property type="match status" value="1"/>
</dbReference>
<organism evidence="8 9">
    <name type="scientific">Paenibacillus wenxiniae</name>
    <dbReference type="NCBI Taxonomy" id="1636843"/>
    <lineage>
        <taxon>Bacteria</taxon>
        <taxon>Bacillati</taxon>
        <taxon>Bacillota</taxon>
        <taxon>Bacilli</taxon>
        <taxon>Bacillales</taxon>
        <taxon>Paenibacillaceae</taxon>
        <taxon>Paenibacillus</taxon>
    </lineage>
</organism>
<dbReference type="RefSeq" id="WP_347324285.1">
    <property type="nucleotide sequence ID" value="NZ_JBCGUH010000003.1"/>
</dbReference>
<dbReference type="InterPro" id="IPR014284">
    <property type="entry name" value="RNA_pol_sigma-70_dom"/>
</dbReference>
<dbReference type="InterPro" id="IPR013324">
    <property type="entry name" value="RNA_pol_sigma_r3/r4-like"/>
</dbReference>
<name>A0ABW4REE9_9BACL</name>
<dbReference type="EMBL" id="JBHUEH010000010">
    <property type="protein sequence ID" value="MFD1884636.1"/>
    <property type="molecule type" value="Genomic_DNA"/>
</dbReference>
<evidence type="ECO:0000259" key="6">
    <source>
        <dbReference type="Pfam" id="PF04542"/>
    </source>
</evidence>
<dbReference type="InterPro" id="IPR013325">
    <property type="entry name" value="RNA_pol_sigma_r2"/>
</dbReference>
<dbReference type="Proteomes" id="UP001597233">
    <property type="component" value="Unassembled WGS sequence"/>
</dbReference>
<comment type="similarity">
    <text evidence="1">Belongs to the sigma-70 factor family. ECF subfamily.</text>
</comment>
<dbReference type="SUPFAM" id="SSF88659">
    <property type="entry name" value="Sigma3 and sigma4 domains of RNA polymerase sigma factors"/>
    <property type="match status" value="1"/>
</dbReference>
<accession>A0ABW4REE9</accession>
<dbReference type="InterPro" id="IPR039425">
    <property type="entry name" value="RNA_pol_sigma-70-like"/>
</dbReference>
<evidence type="ECO:0000256" key="4">
    <source>
        <dbReference type="ARBA" id="ARBA00023125"/>
    </source>
</evidence>
<keyword evidence="9" id="KW-1185">Reference proteome</keyword>
<dbReference type="PANTHER" id="PTHR43133">
    <property type="entry name" value="RNA POLYMERASE ECF-TYPE SIGMA FACTO"/>
    <property type="match status" value="1"/>
</dbReference>
<dbReference type="Pfam" id="PF04542">
    <property type="entry name" value="Sigma70_r2"/>
    <property type="match status" value="1"/>
</dbReference>
<keyword evidence="5" id="KW-0804">Transcription</keyword>
<dbReference type="InterPro" id="IPR007630">
    <property type="entry name" value="RNA_pol_sigma70_r4"/>
</dbReference>
<evidence type="ECO:0000256" key="1">
    <source>
        <dbReference type="ARBA" id="ARBA00010641"/>
    </source>
</evidence>
<comment type="caution">
    <text evidence="8">The sequence shown here is derived from an EMBL/GenBank/DDBJ whole genome shotgun (WGS) entry which is preliminary data.</text>
</comment>
<proteinExistence type="inferred from homology"/>
<keyword evidence="3" id="KW-0731">Sigma factor</keyword>
<sequence>MNELSEWIDDRELMHRIAAKDPEALEQVYDRYERAIYSFAYRIVHDTMAAEEVVQELFLRVWNHAERYDRSQGKLSTWMFTIARNIAVDMLRRKASRAVADQVGDEALQVLPDTDADVEQEVAMNFERQRIREAMKELREEQQQVIESIYFQGLTQHEVSEKFSIPLGTVKSRVRLAIRQLHGKLAEAVKGGNAYE</sequence>
<evidence type="ECO:0000256" key="5">
    <source>
        <dbReference type="ARBA" id="ARBA00023163"/>
    </source>
</evidence>
<evidence type="ECO:0000259" key="7">
    <source>
        <dbReference type="Pfam" id="PF04545"/>
    </source>
</evidence>